<dbReference type="InterPro" id="IPR014151">
    <property type="entry name" value="DNA_helicase_AddA"/>
</dbReference>
<gene>
    <name evidence="19" type="primary">addA</name>
    <name evidence="19" type="ORF">EYE42_08670</name>
</gene>
<keyword evidence="10" id="KW-0413">Isomerase</keyword>
<keyword evidence="8" id="KW-0238">DNA-binding</keyword>
<keyword evidence="3" id="KW-0227">DNA damage</keyword>
<keyword evidence="6" id="KW-0269">Exonuclease</keyword>
<comment type="catalytic activity">
    <reaction evidence="11">
        <text>Couples ATP hydrolysis with the unwinding of duplex DNA by translocating in the 3'-5' direction.</text>
        <dbReference type="EC" id="5.6.2.4"/>
    </reaction>
</comment>
<dbReference type="InterPro" id="IPR027417">
    <property type="entry name" value="P-loop_NTPase"/>
</dbReference>
<accession>A0A4Q9G3W9</accession>
<evidence type="ECO:0000256" key="3">
    <source>
        <dbReference type="ARBA" id="ARBA00022763"/>
    </source>
</evidence>
<keyword evidence="9" id="KW-0234">DNA repair</keyword>
<dbReference type="SUPFAM" id="SSF52980">
    <property type="entry name" value="Restriction endonuclease-like"/>
    <property type="match status" value="1"/>
</dbReference>
<evidence type="ECO:0000259" key="18">
    <source>
        <dbReference type="PROSITE" id="PS51217"/>
    </source>
</evidence>
<sequence>MRRSRKGSGTMDEASLNQIAAADPARSTWLTANAGSGKTRVLTDRVARLLLAGTAPERILCLTYTKAAATEMQNRLLRRLGQWAMLPEPDLRRELADLGEGVDAAMPPPDLANARRLFARAIETPGGLKVQTIHSFCAALLRRFPLEAGVPMGFMELDDRSARALRAEIVETMAAQGHAAIRDLTGLVSGDNLDAFLSGLSEADFPREPDPAPIWRAMGLPPDLDEPALLARTFLGDEADLFAALIPFLGRGGTTDAKLAEQLSRGNWRSPGLPDLHLLCKCVLFGPTARVPFGPKIGAIPTKALRQGPCAAFMADLEALMERVAEARPLSLGLGLARKTLALHRFAHDFTRRLAIQKATHGWLDFDDLIRRTADLLEESSMAQWVLWRLDGGIDHILVDEAQDTSPDQWRVIRRLTDEFTSGQGAHDRPRTLFVVGDPKQSIYSFQGADIAVFESVRDRFRQDFDNVGQPMQQRGLAHSFRSSPAILSLVDTVFQGDAAQGLGDPPCHIAFRADMPGRVDIWPPLPEPPDPDHGDWTRPVDAPAENAADTQLARAVARQVRAMIGTPITDARSGRVRAIGPGDIQILVQRRAGLFDNLIRELKAANLPVAGADRLKLAAELAVRDITAALSVASTPEDDLCLAGVLKSPICGVSEDDLYRLAAGRGQQTLWQRLRESPRHRPAFEILYDLLTQADHLRPYDLISRLLVRHGGRAALLARLGPEAEDGIDELLSQALAYDRVETPSLTGFLVWLGSDDVQVKRQMPGGANGLIRVMTVHGSKGLESPVVILPETRCRRPGRGQQTIRLDGLPAWRGPAGDRPDPVAQAVRDHERRAEEERRRLLYVAMTRAESWLIVAAAGDTGNGLESWHSMISGGAERCALNRSTVEIEGIGTAHRLSFGIWPDQKVAAETRAEASLPLSVRPPEWASRPAPPPPPRQDAIAATALGGAKVIGASAGDSDPAAAMLYGTRLHLLLERLPHQPPADWPRLARAILSGAEGGLPDADELASLMAEAGAVINAPGLAHVMTPDPSAQVLAEVALTAPLPGIGPVHGSIDRLIVAPDRVLAVDYKSNAVVPDRPEDTPEGILRQMAAYRAALRMIWPDRPVAVAILWTVARSLMTIPDPVLDRAMAALDPRALAS</sequence>
<keyword evidence="20" id="KW-1185">Reference proteome</keyword>
<evidence type="ECO:0000256" key="11">
    <source>
        <dbReference type="ARBA" id="ARBA00034617"/>
    </source>
</evidence>
<dbReference type="AlphaFoldDB" id="A0A4Q9G3W9"/>
<dbReference type="GO" id="GO:0003677">
    <property type="term" value="F:DNA binding"/>
    <property type="evidence" value="ECO:0007669"/>
    <property type="project" value="UniProtKB-KW"/>
</dbReference>
<dbReference type="EMBL" id="SISK01000005">
    <property type="protein sequence ID" value="TBN40541.1"/>
    <property type="molecule type" value="Genomic_DNA"/>
</dbReference>
<dbReference type="OrthoDB" id="9810135at2"/>
<evidence type="ECO:0000256" key="10">
    <source>
        <dbReference type="ARBA" id="ARBA00023235"/>
    </source>
</evidence>
<evidence type="ECO:0000256" key="14">
    <source>
        <dbReference type="ARBA" id="ARBA00048988"/>
    </source>
</evidence>
<evidence type="ECO:0000256" key="6">
    <source>
        <dbReference type="ARBA" id="ARBA00022839"/>
    </source>
</evidence>
<dbReference type="Proteomes" id="UP000293520">
    <property type="component" value="Unassembled WGS sequence"/>
</dbReference>
<dbReference type="Gene3D" id="1.10.486.10">
    <property type="entry name" value="PCRA, domain 4"/>
    <property type="match status" value="1"/>
</dbReference>
<dbReference type="PANTHER" id="PTHR11070:SF2">
    <property type="entry name" value="ATP-DEPENDENT DNA HELICASE SRS2"/>
    <property type="match status" value="1"/>
</dbReference>
<dbReference type="GO" id="GO:0033202">
    <property type="term" value="C:DNA helicase complex"/>
    <property type="evidence" value="ECO:0007669"/>
    <property type="project" value="TreeGrafter"/>
</dbReference>
<dbReference type="InterPro" id="IPR011604">
    <property type="entry name" value="PDDEXK-like_dom_sf"/>
</dbReference>
<evidence type="ECO:0000256" key="8">
    <source>
        <dbReference type="ARBA" id="ARBA00023125"/>
    </source>
</evidence>
<evidence type="ECO:0000256" key="12">
    <source>
        <dbReference type="ARBA" id="ARBA00034808"/>
    </source>
</evidence>
<evidence type="ECO:0000256" key="7">
    <source>
        <dbReference type="ARBA" id="ARBA00022840"/>
    </source>
</evidence>
<dbReference type="GO" id="GO:0005524">
    <property type="term" value="F:ATP binding"/>
    <property type="evidence" value="ECO:0007669"/>
    <property type="project" value="UniProtKB-UniRule"/>
</dbReference>
<dbReference type="PROSITE" id="PS51217">
    <property type="entry name" value="UVRD_HELICASE_CTER"/>
    <property type="match status" value="1"/>
</dbReference>
<evidence type="ECO:0000313" key="20">
    <source>
        <dbReference type="Proteomes" id="UP000293520"/>
    </source>
</evidence>
<dbReference type="InterPro" id="IPR000212">
    <property type="entry name" value="DNA_helicase_UvrD/REP"/>
</dbReference>
<feature type="domain" description="UvrD-like helicase ATP-binding" evidence="17">
    <location>
        <begin position="11"/>
        <end position="484"/>
    </location>
</feature>
<dbReference type="InterPro" id="IPR038726">
    <property type="entry name" value="PDDEXK_AddAB-type"/>
</dbReference>
<evidence type="ECO:0000256" key="13">
    <source>
        <dbReference type="ARBA" id="ARBA00034923"/>
    </source>
</evidence>
<dbReference type="InterPro" id="IPR011335">
    <property type="entry name" value="Restrct_endonuc-II-like"/>
</dbReference>
<organism evidence="19 20">
    <name type="scientific">Paracoccus subflavus</name>
    <dbReference type="NCBI Taxonomy" id="2528244"/>
    <lineage>
        <taxon>Bacteria</taxon>
        <taxon>Pseudomonadati</taxon>
        <taxon>Pseudomonadota</taxon>
        <taxon>Alphaproteobacteria</taxon>
        <taxon>Rhodobacterales</taxon>
        <taxon>Paracoccaceae</taxon>
        <taxon>Paracoccus</taxon>
    </lineage>
</organism>
<proteinExistence type="predicted"/>
<comment type="caution">
    <text evidence="19">The sequence shown here is derived from an EMBL/GenBank/DDBJ whole genome shotgun (WGS) entry which is preliminary data.</text>
</comment>
<dbReference type="GO" id="GO:0004527">
    <property type="term" value="F:exonuclease activity"/>
    <property type="evidence" value="ECO:0007669"/>
    <property type="project" value="UniProtKB-KW"/>
</dbReference>
<evidence type="ECO:0000256" key="16">
    <source>
        <dbReference type="SAM" id="MobiDB-lite"/>
    </source>
</evidence>
<dbReference type="PROSITE" id="PS51198">
    <property type="entry name" value="UVRD_HELICASE_ATP_BIND"/>
    <property type="match status" value="1"/>
</dbReference>
<dbReference type="NCBIfam" id="TIGR02784">
    <property type="entry name" value="addA_alphas"/>
    <property type="match status" value="1"/>
</dbReference>
<evidence type="ECO:0000256" key="4">
    <source>
        <dbReference type="ARBA" id="ARBA00022801"/>
    </source>
</evidence>
<name>A0A4Q9G3W9_9RHOB</name>
<evidence type="ECO:0000256" key="1">
    <source>
        <dbReference type="ARBA" id="ARBA00022722"/>
    </source>
</evidence>
<evidence type="ECO:0000313" key="19">
    <source>
        <dbReference type="EMBL" id="TBN40541.1"/>
    </source>
</evidence>
<protein>
    <recommendedName>
        <fullName evidence="12">DNA 3'-5' helicase</fullName>
        <ecNumber evidence="12">5.6.2.4</ecNumber>
    </recommendedName>
    <alternativeName>
        <fullName evidence="13">DNA 3'-5' helicase II</fullName>
    </alternativeName>
</protein>
<evidence type="ECO:0000256" key="5">
    <source>
        <dbReference type="ARBA" id="ARBA00022806"/>
    </source>
</evidence>
<dbReference type="InterPro" id="IPR014017">
    <property type="entry name" value="DNA_helicase_UvrD-like_C"/>
</dbReference>
<evidence type="ECO:0000256" key="15">
    <source>
        <dbReference type="PROSITE-ProRule" id="PRU00560"/>
    </source>
</evidence>
<dbReference type="Pfam" id="PF13361">
    <property type="entry name" value="UvrD_C"/>
    <property type="match status" value="1"/>
</dbReference>
<dbReference type="SUPFAM" id="SSF52540">
    <property type="entry name" value="P-loop containing nucleoside triphosphate hydrolases"/>
    <property type="match status" value="1"/>
</dbReference>
<keyword evidence="1" id="KW-0540">Nuclease</keyword>
<dbReference type="Pfam" id="PF12705">
    <property type="entry name" value="PDDEXK_1"/>
    <property type="match status" value="1"/>
</dbReference>
<evidence type="ECO:0000259" key="17">
    <source>
        <dbReference type="PROSITE" id="PS51198"/>
    </source>
</evidence>
<dbReference type="PANTHER" id="PTHR11070">
    <property type="entry name" value="UVRD / RECB / PCRA DNA HELICASE FAMILY MEMBER"/>
    <property type="match status" value="1"/>
</dbReference>
<keyword evidence="2 15" id="KW-0547">Nucleotide-binding</keyword>
<dbReference type="Gene3D" id="3.40.50.300">
    <property type="entry name" value="P-loop containing nucleotide triphosphate hydrolases"/>
    <property type="match status" value="4"/>
</dbReference>
<feature type="binding site" evidence="15">
    <location>
        <begin position="32"/>
        <end position="39"/>
    </location>
    <ligand>
        <name>ATP</name>
        <dbReference type="ChEBI" id="CHEBI:30616"/>
    </ligand>
</feature>
<keyword evidence="4 15" id="KW-0378">Hydrolase</keyword>
<feature type="region of interest" description="Disordered" evidence="16">
    <location>
        <begin position="810"/>
        <end position="833"/>
    </location>
</feature>
<keyword evidence="7 15" id="KW-0067">ATP-binding</keyword>
<dbReference type="EC" id="5.6.2.4" evidence="12"/>
<dbReference type="GO" id="GO:0043138">
    <property type="term" value="F:3'-5' DNA helicase activity"/>
    <property type="evidence" value="ECO:0007669"/>
    <property type="project" value="UniProtKB-EC"/>
</dbReference>
<comment type="catalytic activity">
    <reaction evidence="14">
        <text>ATP + H2O = ADP + phosphate + H(+)</text>
        <dbReference type="Rhea" id="RHEA:13065"/>
        <dbReference type="ChEBI" id="CHEBI:15377"/>
        <dbReference type="ChEBI" id="CHEBI:15378"/>
        <dbReference type="ChEBI" id="CHEBI:30616"/>
        <dbReference type="ChEBI" id="CHEBI:43474"/>
        <dbReference type="ChEBI" id="CHEBI:456216"/>
        <dbReference type="EC" id="5.6.2.4"/>
    </reaction>
</comment>
<dbReference type="GO" id="GO:0005829">
    <property type="term" value="C:cytosol"/>
    <property type="evidence" value="ECO:0007669"/>
    <property type="project" value="TreeGrafter"/>
</dbReference>
<dbReference type="Gene3D" id="3.90.320.10">
    <property type="match status" value="1"/>
</dbReference>
<evidence type="ECO:0000256" key="2">
    <source>
        <dbReference type="ARBA" id="ARBA00022741"/>
    </source>
</evidence>
<feature type="compositionally biased region" description="Basic and acidic residues" evidence="16">
    <location>
        <begin position="818"/>
        <end position="833"/>
    </location>
</feature>
<dbReference type="Pfam" id="PF00580">
    <property type="entry name" value="UvrD-helicase"/>
    <property type="match status" value="1"/>
</dbReference>
<reference evidence="19 20" key="1">
    <citation type="submission" date="2019-02" db="EMBL/GenBank/DDBJ databases">
        <title>Paracoccus subflavus sp. nov., isolated from marine sediment of the Pacific Ocean.</title>
        <authorList>
            <person name="Zhang G."/>
        </authorList>
    </citation>
    <scope>NUCLEOTIDE SEQUENCE [LARGE SCALE GENOMIC DNA]</scope>
    <source>
        <strain evidence="19 20">GY0581</strain>
    </source>
</reference>
<evidence type="ECO:0000256" key="9">
    <source>
        <dbReference type="ARBA" id="ARBA00023204"/>
    </source>
</evidence>
<dbReference type="InterPro" id="IPR014016">
    <property type="entry name" value="UvrD-like_ATP-bd"/>
</dbReference>
<dbReference type="GO" id="GO:0000725">
    <property type="term" value="P:recombinational repair"/>
    <property type="evidence" value="ECO:0007669"/>
    <property type="project" value="TreeGrafter"/>
</dbReference>
<keyword evidence="5 15" id="KW-0347">Helicase</keyword>
<feature type="domain" description="UvrD-like helicase C-terminal" evidence="18">
    <location>
        <begin position="509"/>
        <end position="783"/>
    </location>
</feature>